<dbReference type="CDD" id="cd00167">
    <property type="entry name" value="SANT"/>
    <property type="match status" value="2"/>
</dbReference>
<dbReference type="Gene3D" id="1.10.10.60">
    <property type="entry name" value="Homeodomain-like"/>
    <property type="match status" value="2"/>
</dbReference>
<keyword evidence="5" id="KW-0010">Activator</keyword>
<dbReference type="PROSITE" id="PS51294">
    <property type="entry name" value="HTH_MYB"/>
    <property type="match status" value="2"/>
</dbReference>
<evidence type="ECO:0000313" key="12">
    <source>
        <dbReference type="Proteomes" id="UP000000226"/>
    </source>
</evidence>
<dbReference type="InterPro" id="IPR015495">
    <property type="entry name" value="Myb_TF_plants"/>
</dbReference>
<dbReference type="Proteomes" id="UP000000226">
    <property type="component" value="Chromosome 7"/>
</dbReference>
<evidence type="ECO:0000256" key="4">
    <source>
        <dbReference type="ARBA" id="ARBA00023125"/>
    </source>
</evidence>
<dbReference type="SMART" id="SM00717">
    <property type="entry name" value="SANT"/>
    <property type="match status" value="2"/>
</dbReference>
<dbReference type="OrthoDB" id="2143914at2759"/>
<organism evidence="11 12">
    <name type="scientific">Phaseolus vulgaris</name>
    <name type="common">Kidney bean</name>
    <name type="synonym">French bean</name>
    <dbReference type="NCBI Taxonomy" id="3885"/>
    <lineage>
        <taxon>Eukaryota</taxon>
        <taxon>Viridiplantae</taxon>
        <taxon>Streptophyta</taxon>
        <taxon>Embryophyta</taxon>
        <taxon>Tracheophyta</taxon>
        <taxon>Spermatophyta</taxon>
        <taxon>Magnoliopsida</taxon>
        <taxon>eudicotyledons</taxon>
        <taxon>Gunneridae</taxon>
        <taxon>Pentapetalae</taxon>
        <taxon>rosids</taxon>
        <taxon>fabids</taxon>
        <taxon>Fabales</taxon>
        <taxon>Fabaceae</taxon>
        <taxon>Papilionoideae</taxon>
        <taxon>50 kb inversion clade</taxon>
        <taxon>NPAAA clade</taxon>
        <taxon>indigoferoid/millettioid clade</taxon>
        <taxon>Phaseoleae</taxon>
        <taxon>Phaseolus</taxon>
    </lineage>
</organism>
<dbReference type="FunFam" id="1.10.10.60:FF:000001">
    <property type="entry name" value="MYB-related transcription factor"/>
    <property type="match status" value="1"/>
</dbReference>
<evidence type="ECO:0000313" key="11">
    <source>
        <dbReference type="EMBL" id="ESW15762.1"/>
    </source>
</evidence>
<dbReference type="GO" id="GO:0006355">
    <property type="term" value="P:regulation of DNA-templated transcription"/>
    <property type="evidence" value="ECO:0007669"/>
    <property type="project" value="TreeGrafter"/>
</dbReference>
<dbReference type="Gramene" id="ESW15762">
    <property type="protein sequence ID" value="ESW15762"/>
    <property type="gene ID" value="PHAVU_007G099900g"/>
</dbReference>
<dbReference type="PANTHER" id="PTHR47998">
    <property type="entry name" value="TRANSCRIPTION FACTOR MYB51-LIKE ISOFORM X1"/>
    <property type="match status" value="1"/>
</dbReference>
<dbReference type="InterPro" id="IPR001005">
    <property type="entry name" value="SANT/Myb"/>
</dbReference>
<evidence type="ECO:0000256" key="6">
    <source>
        <dbReference type="ARBA" id="ARBA00023163"/>
    </source>
</evidence>
<dbReference type="InterPro" id="IPR017930">
    <property type="entry name" value="Myb_dom"/>
</dbReference>
<name>V7BD43_PHAVU</name>
<comment type="subcellular location">
    <subcellularLocation>
        <location evidence="1">Nucleus</location>
    </subcellularLocation>
</comment>
<dbReference type="GO" id="GO:0000976">
    <property type="term" value="F:transcription cis-regulatory region binding"/>
    <property type="evidence" value="ECO:0007669"/>
    <property type="project" value="TreeGrafter"/>
</dbReference>
<accession>V7BD43</accession>
<feature type="domain" description="Myb-like" evidence="9">
    <location>
        <begin position="10"/>
        <end position="62"/>
    </location>
</feature>
<sequence length="278" mass="32560">MERKANCENEYAMNRGPWSAEEDKILMNYVQVHGEGKWRELSKRAGLKRCGKSCRLRWLNYLNPDIKRGNISSDEEDLIIRLHKLLGNRWSLIAGRLPGRTDNEIKNYWNTYLRKKVEQKYNQNHVVGHDSNIPINLSSKNFLDDVLDPTKPPHPMMITPKSMRCTKVMMPGNDSVSTMNLITTTRDHNNPSASMSQDHHNHCLTGVFQDFDISDLLMSYEDDCRFNGYACVEIPERTFEDETWRLDDSMVGEAWYENWKHDSYFSQEQDMVMGFSFF</sequence>
<keyword evidence="4" id="KW-0238">DNA-binding</keyword>
<dbReference type="eggNOG" id="KOG0048">
    <property type="taxonomic scope" value="Eukaryota"/>
</dbReference>
<evidence type="ECO:0000256" key="8">
    <source>
        <dbReference type="ARBA" id="ARBA00083772"/>
    </source>
</evidence>
<dbReference type="OMA" id="MSYEDDC"/>
<dbReference type="EMBL" id="CM002294">
    <property type="protein sequence ID" value="ESW15762.1"/>
    <property type="molecule type" value="Genomic_DNA"/>
</dbReference>
<dbReference type="GO" id="GO:0030154">
    <property type="term" value="P:cell differentiation"/>
    <property type="evidence" value="ECO:0007669"/>
    <property type="project" value="TreeGrafter"/>
</dbReference>
<evidence type="ECO:0000256" key="3">
    <source>
        <dbReference type="ARBA" id="ARBA00023015"/>
    </source>
</evidence>
<keyword evidence="12" id="KW-1185">Reference proteome</keyword>
<feature type="domain" description="HTH myb-type" evidence="10">
    <location>
        <begin position="14"/>
        <end position="62"/>
    </location>
</feature>
<dbReference type="FunFam" id="1.10.10.60:FF:000302">
    <property type="entry name" value="Transcription factor TT2"/>
    <property type="match status" value="1"/>
</dbReference>
<evidence type="ECO:0000256" key="7">
    <source>
        <dbReference type="ARBA" id="ARBA00023242"/>
    </source>
</evidence>
<dbReference type="GO" id="GO:0005634">
    <property type="term" value="C:nucleus"/>
    <property type="evidence" value="ECO:0007669"/>
    <property type="project" value="UniProtKB-SubCell"/>
</dbReference>
<gene>
    <name evidence="11" type="ORF">PHAVU_007G099900g</name>
</gene>
<feature type="domain" description="HTH myb-type" evidence="10">
    <location>
        <begin position="63"/>
        <end position="117"/>
    </location>
</feature>
<proteinExistence type="predicted"/>
<dbReference type="PANTHER" id="PTHR47998:SF83">
    <property type="entry name" value="TRANSCRIPTION FACTOR TT2"/>
    <property type="match status" value="1"/>
</dbReference>
<feature type="domain" description="Myb-like" evidence="9">
    <location>
        <begin position="63"/>
        <end position="113"/>
    </location>
</feature>
<dbReference type="SMR" id="V7BD43"/>
<dbReference type="PROSITE" id="PS50090">
    <property type="entry name" value="MYB_LIKE"/>
    <property type="match status" value="2"/>
</dbReference>
<keyword evidence="7" id="KW-0539">Nucleus</keyword>
<evidence type="ECO:0000256" key="5">
    <source>
        <dbReference type="ARBA" id="ARBA00023159"/>
    </source>
</evidence>
<evidence type="ECO:0000259" key="10">
    <source>
        <dbReference type="PROSITE" id="PS51294"/>
    </source>
</evidence>
<dbReference type="Pfam" id="PF00249">
    <property type="entry name" value="Myb_DNA-binding"/>
    <property type="match status" value="2"/>
</dbReference>
<dbReference type="AlphaFoldDB" id="V7BD43"/>
<keyword evidence="3" id="KW-0805">Transcription regulation</keyword>
<protein>
    <recommendedName>
        <fullName evidence="8">Myb-related protein 123</fullName>
    </recommendedName>
</protein>
<evidence type="ECO:0000256" key="2">
    <source>
        <dbReference type="ARBA" id="ARBA00022737"/>
    </source>
</evidence>
<evidence type="ECO:0000259" key="9">
    <source>
        <dbReference type="PROSITE" id="PS50090"/>
    </source>
</evidence>
<keyword evidence="2" id="KW-0677">Repeat</keyword>
<keyword evidence="6" id="KW-0804">Transcription</keyword>
<dbReference type="InterPro" id="IPR009057">
    <property type="entry name" value="Homeodomain-like_sf"/>
</dbReference>
<reference evidence="12" key="1">
    <citation type="journal article" date="2014" name="Nat. Genet.">
        <title>A reference genome for common bean and genome-wide analysis of dual domestications.</title>
        <authorList>
            <person name="Schmutz J."/>
            <person name="McClean P.E."/>
            <person name="Mamidi S."/>
            <person name="Wu G.A."/>
            <person name="Cannon S.B."/>
            <person name="Grimwood J."/>
            <person name="Jenkins J."/>
            <person name="Shu S."/>
            <person name="Song Q."/>
            <person name="Chavarro C."/>
            <person name="Torres-Torres M."/>
            <person name="Geffroy V."/>
            <person name="Moghaddam S.M."/>
            <person name="Gao D."/>
            <person name="Abernathy B."/>
            <person name="Barry K."/>
            <person name="Blair M."/>
            <person name="Brick M.A."/>
            <person name="Chovatia M."/>
            <person name="Gepts P."/>
            <person name="Goodstein D.M."/>
            <person name="Gonzales M."/>
            <person name="Hellsten U."/>
            <person name="Hyten D.L."/>
            <person name="Jia G."/>
            <person name="Kelly J.D."/>
            <person name="Kudrna D."/>
            <person name="Lee R."/>
            <person name="Richard M.M."/>
            <person name="Miklas P.N."/>
            <person name="Osorno J.M."/>
            <person name="Rodrigues J."/>
            <person name="Thareau V."/>
            <person name="Urrea C.A."/>
            <person name="Wang M."/>
            <person name="Yu Y."/>
            <person name="Zhang M."/>
            <person name="Wing R.A."/>
            <person name="Cregan P.B."/>
            <person name="Rokhsar D.S."/>
            <person name="Jackson S.A."/>
        </authorList>
    </citation>
    <scope>NUCLEOTIDE SEQUENCE [LARGE SCALE GENOMIC DNA]</scope>
    <source>
        <strain evidence="12">cv. G19833</strain>
    </source>
</reference>
<evidence type="ECO:0000256" key="1">
    <source>
        <dbReference type="ARBA" id="ARBA00004123"/>
    </source>
</evidence>
<dbReference type="SUPFAM" id="SSF46689">
    <property type="entry name" value="Homeodomain-like"/>
    <property type="match status" value="1"/>
</dbReference>
<dbReference type="PhylomeDB" id="V7BD43"/>